<comment type="pathway">
    <text evidence="4 11">Purine metabolism; AMP biosynthesis via salvage pathway; AMP from adenine: step 1/1.</text>
</comment>
<organism evidence="13 14">
    <name type="scientific">Maribacter aquimaris</name>
    <dbReference type="NCBI Taxonomy" id="2737171"/>
    <lineage>
        <taxon>Bacteria</taxon>
        <taxon>Pseudomonadati</taxon>
        <taxon>Bacteroidota</taxon>
        <taxon>Flavobacteriia</taxon>
        <taxon>Flavobacteriales</taxon>
        <taxon>Flavobacteriaceae</taxon>
        <taxon>Maribacter</taxon>
    </lineage>
</organism>
<evidence type="ECO:0000256" key="8">
    <source>
        <dbReference type="ARBA" id="ARBA00022676"/>
    </source>
</evidence>
<dbReference type="HAMAP" id="MF_00004">
    <property type="entry name" value="Aden_phosphoribosyltr"/>
    <property type="match status" value="1"/>
</dbReference>
<dbReference type="Gene3D" id="3.40.50.2020">
    <property type="match status" value="1"/>
</dbReference>
<evidence type="ECO:0000256" key="9">
    <source>
        <dbReference type="ARBA" id="ARBA00022679"/>
    </source>
</evidence>
<dbReference type="InterPro" id="IPR000836">
    <property type="entry name" value="PRTase_dom"/>
</dbReference>
<dbReference type="InterPro" id="IPR029057">
    <property type="entry name" value="PRTase-like"/>
</dbReference>
<dbReference type="EC" id="2.4.2.7" evidence="6 11"/>
<evidence type="ECO:0000256" key="2">
    <source>
        <dbReference type="ARBA" id="ARBA00003968"/>
    </source>
</evidence>
<evidence type="ECO:0000256" key="1">
    <source>
        <dbReference type="ARBA" id="ARBA00000868"/>
    </source>
</evidence>
<comment type="catalytic activity">
    <reaction evidence="1 11">
        <text>AMP + diphosphate = 5-phospho-alpha-D-ribose 1-diphosphate + adenine</text>
        <dbReference type="Rhea" id="RHEA:16609"/>
        <dbReference type="ChEBI" id="CHEBI:16708"/>
        <dbReference type="ChEBI" id="CHEBI:33019"/>
        <dbReference type="ChEBI" id="CHEBI:58017"/>
        <dbReference type="ChEBI" id="CHEBI:456215"/>
        <dbReference type="EC" id="2.4.2.7"/>
    </reaction>
</comment>
<keyword evidence="14" id="KW-1185">Reference proteome</keyword>
<comment type="function">
    <text evidence="2 11">Catalyzes a salvage reaction resulting in the formation of AMP, that is energically less costly than de novo synthesis.</text>
</comment>
<dbReference type="Pfam" id="PF00156">
    <property type="entry name" value="Pribosyltran"/>
    <property type="match status" value="1"/>
</dbReference>
<evidence type="ECO:0000256" key="3">
    <source>
        <dbReference type="ARBA" id="ARBA00004496"/>
    </source>
</evidence>
<proteinExistence type="inferred from homology"/>
<evidence type="ECO:0000256" key="11">
    <source>
        <dbReference type="HAMAP-Rule" id="MF_00004"/>
    </source>
</evidence>
<evidence type="ECO:0000259" key="12">
    <source>
        <dbReference type="Pfam" id="PF00156"/>
    </source>
</evidence>
<evidence type="ECO:0000256" key="4">
    <source>
        <dbReference type="ARBA" id="ARBA00004659"/>
    </source>
</evidence>
<evidence type="ECO:0000256" key="10">
    <source>
        <dbReference type="ARBA" id="ARBA00022726"/>
    </source>
</evidence>
<evidence type="ECO:0000256" key="6">
    <source>
        <dbReference type="ARBA" id="ARBA00011893"/>
    </source>
</evidence>
<keyword evidence="10 11" id="KW-0660">Purine salvage</keyword>
<evidence type="ECO:0000313" key="13">
    <source>
        <dbReference type="EMBL" id="MBD0779060.1"/>
    </source>
</evidence>
<comment type="subcellular location">
    <subcellularLocation>
        <location evidence="3 11">Cytoplasm</location>
    </subcellularLocation>
</comment>
<dbReference type="NCBIfam" id="TIGR01090">
    <property type="entry name" value="apt"/>
    <property type="match status" value="1"/>
</dbReference>
<dbReference type="InterPro" id="IPR005764">
    <property type="entry name" value="Ade_phspho_trans"/>
</dbReference>
<keyword evidence="7 11" id="KW-0963">Cytoplasm</keyword>
<accession>A0ABR7V519</accession>
<sequence length="170" mass="18923">MNLKTFIRDIHDFPTTGVVFRDITPLLKDPKAIKYTEEALLDLVGNQKVDKVVGMESRGFFFAPMLAARLNAGFVPVRKPGKLPFATMRQDYDLEYGSDALEMHSDAIIAGDKVLVHDDVLATGGTAQATCRLIEKMGGEIVQCNFLLELDFLKGKDKLGDFEVKSLLHY</sequence>
<evidence type="ECO:0000256" key="5">
    <source>
        <dbReference type="ARBA" id="ARBA00008391"/>
    </source>
</evidence>
<dbReference type="PANTHER" id="PTHR32315:SF3">
    <property type="entry name" value="ADENINE PHOSPHORIBOSYLTRANSFERASE"/>
    <property type="match status" value="1"/>
</dbReference>
<evidence type="ECO:0000256" key="7">
    <source>
        <dbReference type="ARBA" id="ARBA00022490"/>
    </source>
</evidence>
<dbReference type="PANTHER" id="PTHR32315">
    <property type="entry name" value="ADENINE PHOSPHORIBOSYLTRANSFERASE"/>
    <property type="match status" value="1"/>
</dbReference>
<protein>
    <recommendedName>
        <fullName evidence="6 11">Adenine phosphoribosyltransferase</fullName>
        <shortName evidence="11">APRT</shortName>
        <ecNumber evidence="6 11">2.4.2.7</ecNumber>
    </recommendedName>
</protein>
<keyword evidence="9 11" id="KW-0808">Transferase</keyword>
<gene>
    <name evidence="11" type="primary">apt</name>
    <name evidence="13" type="ORF">HPE56_14770</name>
</gene>
<dbReference type="RefSeq" id="WP_188244525.1">
    <property type="nucleotide sequence ID" value="NZ_JABTCF010000010.1"/>
</dbReference>
<dbReference type="CDD" id="cd06223">
    <property type="entry name" value="PRTases_typeI"/>
    <property type="match status" value="1"/>
</dbReference>
<dbReference type="NCBIfam" id="NF002634">
    <property type="entry name" value="PRK02304.1-3"/>
    <property type="match status" value="1"/>
</dbReference>
<dbReference type="SUPFAM" id="SSF53271">
    <property type="entry name" value="PRTase-like"/>
    <property type="match status" value="1"/>
</dbReference>
<dbReference type="NCBIfam" id="NF002636">
    <property type="entry name" value="PRK02304.1-5"/>
    <property type="match status" value="1"/>
</dbReference>
<keyword evidence="8 11" id="KW-0328">Glycosyltransferase</keyword>
<dbReference type="EMBL" id="JABTCF010000010">
    <property type="protein sequence ID" value="MBD0779060.1"/>
    <property type="molecule type" value="Genomic_DNA"/>
</dbReference>
<feature type="domain" description="Phosphoribosyltransferase" evidence="12">
    <location>
        <begin position="31"/>
        <end position="147"/>
    </location>
</feature>
<name>A0ABR7V519_9FLAO</name>
<comment type="subunit">
    <text evidence="11">Homodimer.</text>
</comment>
<dbReference type="InterPro" id="IPR050054">
    <property type="entry name" value="UPRTase/APRTase"/>
</dbReference>
<reference evidence="13" key="1">
    <citation type="submission" date="2020-05" db="EMBL/GenBank/DDBJ databases">
        <title>The draft genome sequence of Maribacter sp. ANRC-HE7.</title>
        <authorList>
            <person name="Mu L."/>
        </authorList>
    </citation>
    <scope>NUCLEOTIDE SEQUENCE</scope>
    <source>
        <strain evidence="13">ANRC-HE7</strain>
    </source>
</reference>
<comment type="caution">
    <text evidence="13">The sequence shown here is derived from an EMBL/GenBank/DDBJ whole genome shotgun (WGS) entry which is preliminary data.</text>
</comment>
<evidence type="ECO:0000313" key="14">
    <source>
        <dbReference type="Proteomes" id="UP001166021"/>
    </source>
</evidence>
<dbReference type="GO" id="GO:0003999">
    <property type="term" value="F:adenine phosphoribosyltransferase activity"/>
    <property type="evidence" value="ECO:0007669"/>
    <property type="project" value="UniProtKB-EC"/>
</dbReference>
<comment type="similarity">
    <text evidence="5 11">Belongs to the purine/pyrimidine phosphoribosyltransferase family.</text>
</comment>
<dbReference type="Proteomes" id="UP001166021">
    <property type="component" value="Unassembled WGS sequence"/>
</dbReference>